<dbReference type="Proteomes" id="UP001221142">
    <property type="component" value="Unassembled WGS sequence"/>
</dbReference>
<dbReference type="InterPro" id="IPR050883">
    <property type="entry name" value="PNGase"/>
</dbReference>
<proteinExistence type="predicted"/>
<dbReference type="GO" id="GO:0005829">
    <property type="term" value="C:cytosol"/>
    <property type="evidence" value="ECO:0007669"/>
    <property type="project" value="TreeGrafter"/>
</dbReference>
<protein>
    <submittedName>
        <fullName evidence="4">Alpha-1,2-mannosidase, putative subfamily</fullName>
    </submittedName>
</protein>
<name>A0AAD7BML6_9AGAR</name>
<dbReference type="PANTHER" id="PTHR12143:SF42">
    <property type="entry name" value="PUTATIVE SUBFAMILY (AFU_ORTHOLOGUE AFUA_6G13760)-RELATED"/>
    <property type="match status" value="1"/>
</dbReference>
<feature type="domain" description="Glycosyl hydrolase family 92 N-terminal" evidence="3">
    <location>
        <begin position="25"/>
        <end position="273"/>
    </location>
</feature>
<dbReference type="Gene3D" id="1.20.1610.10">
    <property type="entry name" value="alpha-1,2-mannosidases domains"/>
    <property type="match status" value="1"/>
</dbReference>
<dbReference type="Pfam" id="PF17678">
    <property type="entry name" value="Glyco_hydro_92N"/>
    <property type="match status" value="1"/>
</dbReference>
<dbReference type="InterPro" id="IPR014718">
    <property type="entry name" value="GH-type_carb-bd"/>
</dbReference>
<dbReference type="GO" id="GO:0030246">
    <property type="term" value="F:carbohydrate binding"/>
    <property type="evidence" value="ECO:0007669"/>
    <property type="project" value="InterPro"/>
</dbReference>
<feature type="domain" description="Glycosyl hydrolase family 92" evidence="2">
    <location>
        <begin position="279"/>
        <end position="747"/>
    </location>
</feature>
<sequence>MKASHVAFLAASIAPALAAQDPAQFVNAFIGTLNGGHVFSGATLPWGSIKPGADSNSSDNQAGYVSDGSSITGISQLHDDGTGGGASLGNFPFLPLTTAQCANNNLSACTTDHIGRALAHGDPSASPGFFSIPLNNGVTAEVTVTEHVALHRFTYPNGTDQMLFLLDATTDLSGSWKGTGAVDLSSNPLTGGTRVTGSGEFGPSFGEGSYTVFFCFDSPTIPVQAQFYSSQGRNTISPNSTFQQNIGSNNPAGFLFGFAPQQNATLTVRMGISWTSTEKACKYAEDEIPQISSSSFDTVKAAARAKWNDVLGTVEIDATGVSEDEQVLFWSSLYRTYISPTNITGDNPLWVSTEPFYDSFYCIWDSFRVVHPLYAITAPNTQAEVVRALIDIYRHTGFLPDCRMSLDKGFTQGGSNADSLLSDSFVKGITAGIDWQTGFDAMFNDATAEGDFSVEGRGGIEARDMLGYVPFNDTLDNPPNEGPNTRRRAWAKRPNATHFFNVSGDWFNLWNPAANNSGFSGFIQPRNANGSWYFDPRWDVGDVFRPDHCSPVFGHTDCFLNPTGGEFYEASSWEYSFYAPQDMAKLVTAMGGSATFSSRLDEFFAAGFHDIGDEPGFLPTYLYNYVGQPVKTVDRVEATLNMFFNTSLNGLPGNDDSGAMGAYAVWSHLGFFPVAGQDTYLLSRPFFPRITIRNAATGAVAKITASNLSAQNIYIQSAKLNGKNYTKNWISHELFSKGGTLELVMGSNKNSVWGTKQADLPPSLSTGGFK</sequence>
<dbReference type="GO" id="GO:0005634">
    <property type="term" value="C:nucleus"/>
    <property type="evidence" value="ECO:0007669"/>
    <property type="project" value="TreeGrafter"/>
</dbReference>
<dbReference type="Gene3D" id="2.70.98.10">
    <property type="match status" value="1"/>
</dbReference>
<evidence type="ECO:0000313" key="4">
    <source>
        <dbReference type="EMBL" id="KAJ7625641.1"/>
    </source>
</evidence>
<evidence type="ECO:0000313" key="5">
    <source>
        <dbReference type="Proteomes" id="UP001221142"/>
    </source>
</evidence>
<evidence type="ECO:0000256" key="1">
    <source>
        <dbReference type="SAM" id="SignalP"/>
    </source>
</evidence>
<comment type="caution">
    <text evidence="4">The sequence shown here is derived from an EMBL/GenBank/DDBJ whole genome shotgun (WGS) entry which is preliminary data.</text>
</comment>
<dbReference type="SUPFAM" id="SSF48208">
    <property type="entry name" value="Six-hairpin glycosidases"/>
    <property type="match status" value="1"/>
</dbReference>
<dbReference type="NCBIfam" id="TIGR01180">
    <property type="entry name" value="aman2_put"/>
    <property type="match status" value="1"/>
</dbReference>
<organism evidence="4 5">
    <name type="scientific">Roridomyces roridus</name>
    <dbReference type="NCBI Taxonomy" id="1738132"/>
    <lineage>
        <taxon>Eukaryota</taxon>
        <taxon>Fungi</taxon>
        <taxon>Dikarya</taxon>
        <taxon>Basidiomycota</taxon>
        <taxon>Agaricomycotina</taxon>
        <taxon>Agaricomycetes</taxon>
        <taxon>Agaricomycetidae</taxon>
        <taxon>Agaricales</taxon>
        <taxon>Marasmiineae</taxon>
        <taxon>Mycenaceae</taxon>
        <taxon>Roridomyces</taxon>
    </lineage>
</organism>
<dbReference type="InterPro" id="IPR012939">
    <property type="entry name" value="Glyco_hydro_92"/>
</dbReference>
<dbReference type="EMBL" id="JARKIF010000012">
    <property type="protein sequence ID" value="KAJ7625641.1"/>
    <property type="molecule type" value="Genomic_DNA"/>
</dbReference>
<dbReference type="GO" id="GO:0000224">
    <property type="term" value="F:peptide-N4-(N-acetyl-beta-glucosaminyl)asparagine amidase activity"/>
    <property type="evidence" value="ECO:0007669"/>
    <property type="project" value="TreeGrafter"/>
</dbReference>
<keyword evidence="1" id="KW-0732">Signal</keyword>
<feature type="chain" id="PRO_5042046203" evidence="1">
    <location>
        <begin position="19"/>
        <end position="770"/>
    </location>
</feature>
<evidence type="ECO:0000259" key="3">
    <source>
        <dbReference type="Pfam" id="PF17678"/>
    </source>
</evidence>
<dbReference type="Gene3D" id="1.20.1050.60">
    <property type="entry name" value="alpha-1,2-mannosidase"/>
    <property type="match status" value="1"/>
</dbReference>
<keyword evidence="5" id="KW-1185">Reference proteome</keyword>
<dbReference type="GO" id="GO:0005975">
    <property type="term" value="P:carbohydrate metabolic process"/>
    <property type="evidence" value="ECO:0007669"/>
    <property type="project" value="InterPro"/>
</dbReference>
<evidence type="ECO:0000259" key="2">
    <source>
        <dbReference type="Pfam" id="PF07971"/>
    </source>
</evidence>
<dbReference type="PANTHER" id="PTHR12143">
    <property type="entry name" value="PEPTIDE N-GLYCANASE PNGASE -RELATED"/>
    <property type="match status" value="1"/>
</dbReference>
<feature type="signal peptide" evidence="1">
    <location>
        <begin position="1"/>
        <end position="18"/>
    </location>
</feature>
<dbReference type="FunFam" id="1.20.1050.60:FF:000002">
    <property type="entry name" value="Glycosyl hydrolase family 92"/>
    <property type="match status" value="1"/>
</dbReference>
<dbReference type="Pfam" id="PF07971">
    <property type="entry name" value="Glyco_hydro_92"/>
    <property type="match status" value="1"/>
</dbReference>
<dbReference type="FunFam" id="3.30.2080.10:FF:000001">
    <property type="entry name" value="Alpha-1,2-mannosidase subfamily"/>
    <property type="match status" value="1"/>
</dbReference>
<dbReference type="InterPro" id="IPR041371">
    <property type="entry name" value="GH92_N"/>
</dbReference>
<dbReference type="AlphaFoldDB" id="A0AAD7BML6"/>
<reference evidence="4" key="1">
    <citation type="submission" date="2023-03" db="EMBL/GenBank/DDBJ databases">
        <title>Massive genome expansion in bonnet fungi (Mycena s.s.) driven by repeated elements and novel gene families across ecological guilds.</title>
        <authorList>
            <consortium name="Lawrence Berkeley National Laboratory"/>
            <person name="Harder C.B."/>
            <person name="Miyauchi S."/>
            <person name="Viragh M."/>
            <person name="Kuo A."/>
            <person name="Thoen E."/>
            <person name="Andreopoulos B."/>
            <person name="Lu D."/>
            <person name="Skrede I."/>
            <person name="Drula E."/>
            <person name="Henrissat B."/>
            <person name="Morin E."/>
            <person name="Kohler A."/>
            <person name="Barry K."/>
            <person name="LaButti K."/>
            <person name="Morin E."/>
            <person name="Salamov A."/>
            <person name="Lipzen A."/>
            <person name="Mereny Z."/>
            <person name="Hegedus B."/>
            <person name="Baldrian P."/>
            <person name="Stursova M."/>
            <person name="Weitz H."/>
            <person name="Taylor A."/>
            <person name="Grigoriev I.V."/>
            <person name="Nagy L.G."/>
            <person name="Martin F."/>
            <person name="Kauserud H."/>
        </authorList>
    </citation>
    <scope>NUCLEOTIDE SEQUENCE</scope>
    <source>
        <strain evidence="4">9284</strain>
    </source>
</reference>
<accession>A0AAD7BML6</accession>
<dbReference type="Gene3D" id="3.30.2080.10">
    <property type="entry name" value="GH92 mannosidase domain"/>
    <property type="match status" value="1"/>
</dbReference>
<gene>
    <name evidence="4" type="ORF">FB45DRAFT_1029989</name>
</gene>
<dbReference type="GO" id="GO:0006516">
    <property type="term" value="P:glycoprotein catabolic process"/>
    <property type="evidence" value="ECO:0007669"/>
    <property type="project" value="TreeGrafter"/>
</dbReference>
<dbReference type="InterPro" id="IPR005887">
    <property type="entry name" value="GH92_a_mannosidase_put"/>
</dbReference>
<dbReference type="InterPro" id="IPR008928">
    <property type="entry name" value="6-hairpin_glycosidase_sf"/>
</dbReference>